<keyword evidence="6" id="KW-0961">Cell wall biogenesis/degradation</keyword>
<evidence type="ECO:0000256" key="5">
    <source>
        <dbReference type="ARBA" id="ARBA00023235"/>
    </source>
</evidence>
<dbReference type="EC" id="5.1.1.3" evidence="2"/>
<dbReference type="GO" id="GO:0008881">
    <property type="term" value="F:glutamate racemase activity"/>
    <property type="evidence" value="ECO:0007669"/>
    <property type="project" value="UniProtKB-EC"/>
</dbReference>
<dbReference type="InterPro" id="IPR001920">
    <property type="entry name" value="Asp/Glu_race"/>
</dbReference>
<dbReference type="PROSITE" id="PS00924">
    <property type="entry name" value="ASP_GLU_RACEMASE_2"/>
    <property type="match status" value="1"/>
</dbReference>
<keyword evidence="3" id="KW-0133">Cell shape</keyword>
<dbReference type="EMBL" id="VSSQ01000021">
    <property type="protein sequence ID" value="MPL63506.1"/>
    <property type="molecule type" value="Genomic_DNA"/>
</dbReference>
<evidence type="ECO:0000256" key="1">
    <source>
        <dbReference type="ARBA" id="ARBA00001602"/>
    </source>
</evidence>
<organism evidence="7">
    <name type="scientific">bioreactor metagenome</name>
    <dbReference type="NCBI Taxonomy" id="1076179"/>
    <lineage>
        <taxon>unclassified sequences</taxon>
        <taxon>metagenomes</taxon>
        <taxon>ecological metagenomes</taxon>
    </lineage>
</organism>
<evidence type="ECO:0000256" key="6">
    <source>
        <dbReference type="ARBA" id="ARBA00023316"/>
    </source>
</evidence>
<dbReference type="SUPFAM" id="SSF53681">
    <property type="entry name" value="Aspartate/glutamate racemase"/>
    <property type="match status" value="2"/>
</dbReference>
<dbReference type="NCBIfam" id="TIGR00067">
    <property type="entry name" value="glut_race"/>
    <property type="match status" value="1"/>
</dbReference>
<dbReference type="PANTHER" id="PTHR21198:SF2">
    <property type="entry name" value="GLUTAMATE RACEMASE"/>
    <property type="match status" value="1"/>
</dbReference>
<dbReference type="GO" id="GO:0009252">
    <property type="term" value="P:peptidoglycan biosynthetic process"/>
    <property type="evidence" value="ECO:0007669"/>
    <property type="project" value="UniProtKB-KW"/>
</dbReference>
<dbReference type="Pfam" id="PF01177">
    <property type="entry name" value="Asp_Glu_race"/>
    <property type="match status" value="1"/>
</dbReference>
<keyword evidence="4" id="KW-0573">Peptidoglycan synthesis</keyword>
<evidence type="ECO:0000256" key="2">
    <source>
        <dbReference type="ARBA" id="ARBA00013090"/>
    </source>
</evidence>
<name>A0A644T996_9ZZZZ</name>
<accession>A0A644T996</accession>
<evidence type="ECO:0000313" key="7">
    <source>
        <dbReference type="EMBL" id="MPL63506.1"/>
    </source>
</evidence>
<protein>
    <recommendedName>
        <fullName evidence="2">glutamate racemase</fullName>
        <ecNumber evidence="2">5.1.1.3</ecNumber>
    </recommendedName>
</protein>
<dbReference type="HAMAP" id="MF_00258">
    <property type="entry name" value="Glu_racemase"/>
    <property type="match status" value="1"/>
</dbReference>
<evidence type="ECO:0000256" key="3">
    <source>
        <dbReference type="ARBA" id="ARBA00022960"/>
    </source>
</evidence>
<comment type="catalytic activity">
    <reaction evidence="1">
        <text>L-glutamate = D-glutamate</text>
        <dbReference type="Rhea" id="RHEA:12813"/>
        <dbReference type="ChEBI" id="CHEBI:29985"/>
        <dbReference type="ChEBI" id="CHEBI:29986"/>
        <dbReference type="EC" id="5.1.1.3"/>
    </reaction>
</comment>
<reference evidence="7" key="1">
    <citation type="submission" date="2019-08" db="EMBL/GenBank/DDBJ databases">
        <authorList>
            <person name="Kucharzyk K."/>
            <person name="Murdoch R.W."/>
            <person name="Higgins S."/>
            <person name="Loffler F."/>
        </authorList>
    </citation>
    <scope>NUCLEOTIDE SEQUENCE</scope>
</reference>
<dbReference type="InterPro" id="IPR004391">
    <property type="entry name" value="Glu_race"/>
</dbReference>
<dbReference type="GO" id="GO:0008360">
    <property type="term" value="P:regulation of cell shape"/>
    <property type="evidence" value="ECO:0007669"/>
    <property type="project" value="UniProtKB-KW"/>
</dbReference>
<dbReference type="InterPro" id="IPR015942">
    <property type="entry name" value="Asp/Glu/hydantoin_racemase"/>
</dbReference>
<dbReference type="Gene3D" id="3.40.50.1860">
    <property type="match status" value="2"/>
</dbReference>
<dbReference type="GO" id="GO:0071555">
    <property type="term" value="P:cell wall organization"/>
    <property type="evidence" value="ECO:0007669"/>
    <property type="project" value="UniProtKB-KW"/>
</dbReference>
<keyword evidence="5 7" id="KW-0413">Isomerase</keyword>
<dbReference type="AlphaFoldDB" id="A0A644T996"/>
<proteinExistence type="inferred from homology"/>
<dbReference type="PANTHER" id="PTHR21198">
    <property type="entry name" value="GLUTAMATE RACEMASE"/>
    <property type="match status" value="1"/>
</dbReference>
<sequence length="279" mass="30645">MVNDAPIGVFDSGVGGLTVIKELMNLLPGENLIYFGDTARVPYGSRPTAEITQFTEEMLQFLSTKEIKMAVMACNAITTVCHAQLRSNYSFPVIGMNLGVDRAVQLSTTKRVGVIATVATIRSGLHERAIVARDAQFKVYPVGCPKFVPLIEKGVLDGEQIDEAMDEYLLPLKEAGVDVLILACTHYPFIMDAIGRIMGKEVTLINPAYETAKDVVAVLKDSYQLAGRKQGSVELCFSAGVEQAERMAGHLFNTRPVKFTKINLQDFCQCSRNFEKNLV</sequence>
<gene>
    <name evidence="7" type="primary">murI_2</name>
    <name evidence="7" type="ORF">SDC9_09142</name>
</gene>
<comment type="caution">
    <text evidence="7">The sequence shown here is derived from an EMBL/GenBank/DDBJ whole genome shotgun (WGS) entry which is preliminary data.</text>
</comment>
<evidence type="ECO:0000256" key="4">
    <source>
        <dbReference type="ARBA" id="ARBA00022984"/>
    </source>
</evidence>
<dbReference type="InterPro" id="IPR033134">
    <property type="entry name" value="Asp/Glu_racemase_AS_2"/>
</dbReference>
<dbReference type="FunFam" id="3.40.50.1860:FF:000002">
    <property type="entry name" value="Glutamate racemase"/>
    <property type="match status" value="1"/>
</dbReference>